<gene>
    <name evidence="1" type="ORF">GCM10011495_13500</name>
</gene>
<evidence type="ECO:0000313" key="1">
    <source>
        <dbReference type="EMBL" id="GGH83578.1"/>
    </source>
</evidence>
<dbReference type="EMBL" id="BMGY01000009">
    <property type="protein sequence ID" value="GGH83578.1"/>
    <property type="molecule type" value="Genomic_DNA"/>
</dbReference>
<protein>
    <submittedName>
        <fullName evidence="1">Uncharacterized protein</fullName>
    </submittedName>
</protein>
<proteinExistence type="predicted"/>
<dbReference type="Proteomes" id="UP000637774">
    <property type="component" value="Unassembled WGS sequence"/>
</dbReference>
<accession>A0ABQ2A0X3</accession>
<name>A0ABQ2A0X3_9BACT</name>
<sequence length="124" mass="12772">MRNVVTNAGTLAGQITNTGHDIGGLKNYKAGKRAANIGKSLAFTKHPALFLVRLPLRGWFGPKFPGTVAATALAAAAPPPVVLLGEDEVAFGRVVKITGLKGLGNGSGHGDYKATVSGGWNHSR</sequence>
<comment type="caution">
    <text evidence="1">The sequence shown here is derived from an EMBL/GenBank/DDBJ whole genome shotgun (WGS) entry which is preliminary data.</text>
</comment>
<reference evidence="2" key="1">
    <citation type="journal article" date="2019" name="Int. J. Syst. Evol. Microbiol.">
        <title>The Global Catalogue of Microorganisms (GCM) 10K type strain sequencing project: providing services to taxonomists for standard genome sequencing and annotation.</title>
        <authorList>
            <consortium name="The Broad Institute Genomics Platform"/>
            <consortium name="The Broad Institute Genome Sequencing Center for Infectious Disease"/>
            <person name="Wu L."/>
            <person name="Ma J."/>
        </authorList>
    </citation>
    <scope>NUCLEOTIDE SEQUENCE [LARGE SCALE GENOMIC DNA]</scope>
    <source>
        <strain evidence="2">CGMCC 1.14966</strain>
    </source>
</reference>
<keyword evidence="2" id="KW-1185">Reference proteome</keyword>
<organism evidence="1 2">
    <name type="scientific">Hymenobacter frigidus</name>
    <dbReference type="NCBI Taxonomy" id="1524095"/>
    <lineage>
        <taxon>Bacteria</taxon>
        <taxon>Pseudomonadati</taxon>
        <taxon>Bacteroidota</taxon>
        <taxon>Cytophagia</taxon>
        <taxon>Cytophagales</taxon>
        <taxon>Hymenobacteraceae</taxon>
        <taxon>Hymenobacter</taxon>
    </lineage>
</organism>
<evidence type="ECO:0000313" key="2">
    <source>
        <dbReference type="Proteomes" id="UP000637774"/>
    </source>
</evidence>